<name>A0A0G9N1T4_9SPHN</name>
<feature type="transmembrane region" description="Helical" evidence="1">
    <location>
        <begin position="31"/>
        <end position="52"/>
    </location>
</feature>
<dbReference type="EMBL" id="LBHB01000001">
    <property type="protein sequence ID" value="KLE35503.1"/>
    <property type="molecule type" value="Genomic_DNA"/>
</dbReference>
<comment type="caution">
    <text evidence="2">The sequence shown here is derived from an EMBL/GenBank/DDBJ whole genome shotgun (WGS) entry which is preliminary data.</text>
</comment>
<dbReference type="PATRIC" id="fig|1581420.6.peg.709"/>
<keyword evidence="1" id="KW-0812">Transmembrane</keyword>
<feature type="transmembrane region" description="Helical" evidence="1">
    <location>
        <begin position="72"/>
        <end position="93"/>
    </location>
</feature>
<keyword evidence="3" id="KW-1185">Reference proteome</keyword>
<reference evidence="2 3" key="1">
    <citation type="submission" date="2015-04" db="EMBL/GenBank/DDBJ databases">
        <title>The draft genome sequence of Erythrobacter luteus KA37.</title>
        <authorList>
            <person name="Zhuang L."/>
            <person name="Liu Y."/>
            <person name="Shao Z."/>
        </authorList>
    </citation>
    <scope>NUCLEOTIDE SEQUENCE [LARGE SCALE GENOMIC DNA]</scope>
    <source>
        <strain evidence="2 3">KA37</strain>
    </source>
</reference>
<feature type="transmembrane region" description="Helical" evidence="1">
    <location>
        <begin position="113"/>
        <end position="135"/>
    </location>
</feature>
<evidence type="ECO:0000256" key="1">
    <source>
        <dbReference type="SAM" id="Phobius"/>
    </source>
</evidence>
<evidence type="ECO:0000313" key="2">
    <source>
        <dbReference type="EMBL" id="KLE35503.1"/>
    </source>
</evidence>
<evidence type="ECO:0000313" key="3">
    <source>
        <dbReference type="Proteomes" id="UP000053464"/>
    </source>
</evidence>
<sequence>MDLCLLAAALGTADFLRDDAFGWQPWSDDDPVYIAIGVPILFVSFIVGPVLVVTRSLRDEYAEQLWKRTVELLVNVLAIAPLVIILGTWAAYAAIGGEELPDALGFLNLQMNFWTSLVTAWQTFLLLFVGIFQFLRWRDSR</sequence>
<gene>
    <name evidence="2" type="ORF">AAW00_03500</name>
</gene>
<dbReference type="STRING" id="1581420.AAW00_03500"/>
<dbReference type="AlphaFoldDB" id="A0A0G9N1T4"/>
<dbReference type="OrthoDB" id="7391819at2"/>
<protein>
    <submittedName>
        <fullName evidence="2">Uncharacterized protein</fullName>
    </submittedName>
</protein>
<accession>A0A0G9N1T4</accession>
<keyword evidence="1" id="KW-1133">Transmembrane helix</keyword>
<dbReference type="Proteomes" id="UP000053464">
    <property type="component" value="Unassembled WGS sequence"/>
</dbReference>
<proteinExistence type="predicted"/>
<keyword evidence="1" id="KW-0472">Membrane</keyword>
<organism evidence="2 3">
    <name type="scientific">Aurantiacibacter luteus</name>
    <dbReference type="NCBI Taxonomy" id="1581420"/>
    <lineage>
        <taxon>Bacteria</taxon>
        <taxon>Pseudomonadati</taxon>
        <taxon>Pseudomonadota</taxon>
        <taxon>Alphaproteobacteria</taxon>
        <taxon>Sphingomonadales</taxon>
        <taxon>Erythrobacteraceae</taxon>
        <taxon>Aurantiacibacter</taxon>
    </lineage>
</organism>